<keyword evidence="10" id="KW-0238">DNA-binding</keyword>
<evidence type="ECO:0000313" key="5">
    <source>
        <dbReference type="EMBL" id="KAA5407791.1"/>
    </source>
</evidence>
<feature type="modified residue" description="4-aspartylphosphate" evidence="1">
    <location>
        <position position="56"/>
    </location>
</feature>
<dbReference type="InterPro" id="IPR051271">
    <property type="entry name" value="2C-system_Tx_regulators"/>
</dbReference>
<dbReference type="SMART" id="SM00850">
    <property type="entry name" value="LytTR"/>
    <property type="match status" value="1"/>
</dbReference>
<dbReference type="Gene3D" id="3.40.50.2300">
    <property type="match status" value="1"/>
</dbReference>
<dbReference type="Proteomes" id="UP001266995">
    <property type="component" value="Unassembled WGS sequence"/>
</dbReference>
<dbReference type="PANTHER" id="PTHR45526:SF1">
    <property type="entry name" value="TRANSCRIPTIONAL REGULATORY PROTEIN DCUR-RELATED"/>
    <property type="match status" value="1"/>
</dbReference>
<evidence type="ECO:0000313" key="6">
    <source>
        <dbReference type="EMBL" id="KAA5422960.1"/>
    </source>
</evidence>
<reference evidence="4 11" key="1">
    <citation type="journal article" date="2015" name="Science">
        <title>Genetic determinants of in vivo fitness and diet responsiveness in multiple human gut Bacteroides.</title>
        <authorList>
            <person name="Wu M."/>
            <person name="McNulty N.P."/>
            <person name="Rodionov D.A."/>
            <person name="Khoroshkin M.S."/>
            <person name="Griffin N.W."/>
            <person name="Cheng J."/>
            <person name="Latreille P."/>
            <person name="Kerstetter R.A."/>
            <person name="Terrapon N."/>
            <person name="Henrissat B."/>
            <person name="Osterman A.L."/>
            <person name="Gordon J.I."/>
        </authorList>
    </citation>
    <scope>NUCLEOTIDE SEQUENCE [LARGE SCALE GENOMIC DNA]</scope>
    <source>
        <strain evidence="4 11">WH2</strain>
    </source>
</reference>
<keyword evidence="1" id="KW-0597">Phosphoprotein</keyword>
<reference evidence="9" key="5">
    <citation type="submission" date="2023-08" db="EMBL/GenBank/DDBJ databases">
        <title>Reintroducing virulent viruses to syntetic microbiomes.</title>
        <authorList>
            <person name="Wilde J."/>
            <person name="Boyes R."/>
            <person name="Robinson A.V."/>
            <person name="Daisley B.A."/>
            <person name="Allen-Vercoe E."/>
        </authorList>
    </citation>
    <scope>NUCLEOTIDE SEQUENCE</scope>
    <source>
        <strain evidence="9">225I_12FAA</strain>
    </source>
</reference>
<dbReference type="SMART" id="SM00448">
    <property type="entry name" value="REC"/>
    <property type="match status" value="1"/>
</dbReference>
<dbReference type="InterPro" id="IPR001789">
    <property type="entry name" value="Sig_transdc_resp-reg_receiver"/>
</dbReference>
<dbReference type="EMBL" id="JAVSNH010000001">
    <property type="protein sequence ID" value="MDT4510104.1"/>
    <property type="molecule type" value="Genomic_DNA"/>
</dbReference>
<reference evidence="8" key="4">
    <citation type="submission" date="2023-03" db="EMBL/GenBank/DDBJ databases">
        <title>DFI Biobank Strains.</title>
        <authorList>
            <person name="Mostad J."/>
            <person name="Paddock L."/>
            <person name="Medina S."/>
            <person name="Waligurski E."/>
            <person name="Barat B."/>
            <person name="Smith R."/>
            <person name="Burgo V."/>
            <person name="Metcalfe C."/>
            <person name="Woodson C."/>
            <person name="Sundararajan A."/>
            <person name="Ramaswamy R."/>
            <person name="Lin H."/>
            <person name="Pamer E.G."/>
        </authorList>
    </citation>
    <scope>NUCLEOTIDE SEQUENCE</scope>
    <source>
        <strain evidence="8">DFI.9.5</strain>
    </source>
</reference>
<dbReference type="GeneID" id="66306874"/>
<gene>
    <name evidence="4" type="primary">yehT_2</name>
    <name evidence="4" type="ORF">BcellWH2_01686</name>
    <name evidence="10" type="ORF">DWX97_04320</name>
    <name evidence="7" type="ORF">F2Y81_02695</name>
    <name evidence="5" type="ORF">F2Y86_15175</name>
    <name evidence="6" type="ORF">F2Y87_00990</name>
    <name evidence="8" type="ORF">PZH42_14335</name>
    <name evidence="9" type="ORF">RO785_03800</name>
</gene>
<dbReference type="PANTHER" id="PTHR45526">
    <property type="entry name" value="TRANSCRIPTIONAL REGULATORY PROTEIN DPIA"/>
    <property type="match status" value="1"/>
</dbReference>
<dbReference type="SUPFAM" id="SSF52172">
    <property type="entry name" value="CheY-like"/>
    <property type="match status" value="1"/>
</dbReference>
<dbReference type="Proteomes" id="UP000482653">
    <property type="component" value="Unassembled WGS sequence"/>
</dbReference>
<sequence length="250" mass="29128">MDRYKVAIVDDDELSLDNLVFGLQKFENFHLEGTARNGVSGKKLIAKVRPDLLFLDVELPDMRGMDLLDSIRESLTWGMKVVFYTAYDKYMMSAIRQSAFDYLLKPFEDKDLELIISRFMERIELERKAAFFPAALANTSQTFMVFTPTNDMRALRPAEIGYFRYCSERKQWEAVLSGQTPLPLKKSTTADQIVRYAPCFVQIHQSFIINIDYLMIIKDGKCVLYPPFENVDELLVSKKYKKELQDRYCL</sequence>
<dbReference type="Proteomes" id="UP000283341">
    <property type="component" value="Unassembled WGS sequence"/>
</dbReference>
<dbReference type="Pfam" id="PF00072">
    <property type="entry name" value="Response_reg"/>
    <property type="match status" value="1"/>
</dbReference>
<dbReference type="GO" id="GO:0003677">
    <property type="term" value="F:DNA binding"/>
    <property type="evidence" value="ECO:0007669"/>
    <property type="project" value="UniProtKB-KW"/>
</dbReference>
<dbReference type="AlphaFoldDB" id="A0A0N7IF15"/>
<dbReference type="Pfam" id="PF04397">
    <property type="entry name" value="LytTR"/>
    <property type="match status" value="1"/>
</dbReference>
<dbReference type="PROSITE" id="PS50930">
    <property type="entry name" value="HTH_LYTTR"/>
    <property type="match status" value="1"/>
</dbReference>
<dbReference type="EMBL" id="VVYX01000001">
    <property type="protein sequence ID" value="KAA5422960.1"/>
    <property type="molecule type" value="Genomic_DNA"/>
</dbReference>
<dbReference type="Proteomes" id="UP000325055">
    <property type="component" value="Unassembled WGS sequence"/>
</dbReference>
<dbReference type="Gene3D" id="2.40.50.1020">
    <property type="entry name" value="LytTr DNA-binding domain"/>
    <property type="match status" value="1"/>
</dbReference>
<dbReference type="PROSITE" id="PS50110">
    <property type="entry name" value="RESPONSE_REGULATORY"/>
    <property type="match status" value="1"/>
</dbReference>
<reference evidence="13 14" key="3">
    <citation type="journal article" date="2019" name="Nat. Med.">
        <title>A library of human gut bacterial isolates paired with longitudinal multiomics data enables mechanistic microbiome research.</title>
        <authorList>
            <person name="Poyet M."/>
            <person name="Groussin M."/>
            <person name="Gibbons S.M."/>
            <person name="Avila-Pacheco J."/>
            <person name="Jiang X."/>
            <person name="Kearney S.M."/>
            <person name="Perrotta A.R."/>
            <person name="Berdy B."/>
            <person name="Zhao S."/>
            <person name="Lieberman T.D."/>
            <person name="Swanson P.K."/>
            <person name="Smith M."/>
            <person name="Roesemann S."/>
            <person name="Alexander J.E."/>
            <person name="Rich S.A."/>
            <person name="Livny J."/>
            <person name="Vlamakis H."/>
            <person name="Clish C."/>
            <person name="Bullock K."/>
            <person name="Deik A."/>
            <person name="Scott J."/>
            <person name="Pierce K.A."/>
            <person name="Xavier R.J."/>
            <person name="Alm E.J."/>
        </authorList>
    </citation>
    <scope>NUCLEOTIDE SEQUENCE [LARGE SCALE GENOMIC DNA]</scope>
    <source>
        <strain evidence="7 14">BIOML-A6</strain>
        <strain evidence="5 13">BIOML-A7</strain>
        <strain evidence="6 15">BIOML-A8</strain>
    </source>
</reference>
<dbReference type="Proteomes" id="UP000448877">
    <property type="component" value="Unassembled WGS sequence"/>
</dbReference>
<accession>A0A0N7IF15</accession>
<evidence type="ECO:0000313" key="4">
    <source>
        <dbReference type="EMBL" id="ALJ58939.1"/>
    </source>
</evidence>
<feature type="domain" description="Response regulatory" evidence="2">
    <location>
        <begin position="5"/>
        <end position="120"/>
    </location>
</feature>
<evidence type="ECO:0000313" key="15">
    <source>
        <dbReference type="Proteomes" id="UP000482653"/>
    </source>
</evidence>
<evidence type="ECO:0000313" key="12">
    <source>
        <dbReference type="Proteomes" id="UP000283341"/>
    </source>
</evidence>
<evidence type="ECO:0000313" key="11">
    <source>
        <dbReference type="Proteomes" id="UP000061809"/>
    </source>
</evidence>
<dbReference type="InterPro" id="IPR007492">
    <property type="entry name" value="LytTR_DNA-bd_dom"/>
</dbReference>
<evidence type="ECO:0000259" key="3">
    <source>
        <dbReference type="PROSITE" id="PS50930"/>
    </source>
</evidence>
<proteinExistence type="predicted"/>
<name>A0A0N7IF15_9BACE</name>
<evidence type="ECO:0000313" key="13">
    <source>
        <dbReference type="Proteomes" id="UP000325055"/>
    </source>
</evidence>
<dbReference type="Proteomes" id="UP001221924">
    <property type="component" value="Unassembled WGS sequence"/>
</dbReference>
<dbReference type="EMBL" id="CP012801">
    <property type="protein sequence ID" value="ALJ58939.1"/>
    <property type="molecule type" value="Genomic_DNA"/>
</dbReference>
<reference evidence="10 12" key="2">
    <citation type="submission" date="2018-08" db="EMBL/GenBank/DDBJ databases">
        <title>A genome reference for cultivated species of the human gut microbiota.</title>
        <authorList>
            <person name="Zou Y."/>
            <person name="Xue W."/>
            <person name="Luo G."/>
        </authorList>
    </citation>
    <scope>NUCLEOTIDE SEQUENCE [LARGE SCALE GENOMIC DNA]</scope>
    <source>
        <strain evidence="10 12">AF22-3AC</strain>
    </source>
</reference>
<dbReference type="EMBL" id="VVYW01000011">
    <property type="protein sequence ID" value="KAA5407791.1"/>
    <property type="molecule type" value="Genomic_DNA"/>
</dbReference>
<dbReference type="PATRIC" id="fig|246787.4.peg.1736"/>
<dbReference type="EMBL" id="VVYV01000002">
    <property type="protein sequence ID" value="KAA5423497.1"/>
    <property type="molecule type" value="Genomic_DNA"/>
</dbReference>
<dbReference type="GO" id="GO:0000156">
    <property type="term" value="F:phosphorelay response regulator activity"/>
    <property type="evidence" value="ECO:0007669"/>
    <property type="project" value="TreeGrafter"/>
</dbReference>
<dbReference type="KEGG" id="bcel:BcellWH2_01686"/>
<evidence type="ECO:0000313" key="9">
    <source>
        <dbReference type="EMBL" id="MDT4510104.1"/>
    </source>
</evidence>
<evidence type="ECO:0000313" key="8">
    <source>
        <dbReference type="EMBL" id="MDE8695286.1"/>
    </source>
</evidence>
<organism evidence="4 11">
    <name type="scientific">Bacteroides cellulosilyticus</name>
    <dbReference type="NCBI Taxonomy" id="246787"/>
    <lineage>
        <taxon>Bacteria</taxon>
        <taxon>Pseudomonadati</taxon>
        <taxon>Bacteroidota</taxon>
        <taxon>Bacteroidia</taxon>
        <taxon>Bacteroidales</taxon>
        <taxon>Bacteroidaceae</taxon>
        <taxon>Bacteroides</taxon>
    </lineage>
</organism>
<evidence type="ECO:0000313" key="7">
    <source>
        <dbReference type="EMBL" id="KAA5423497.1"/>
    </source>
</evidence>
<evidence type="ECO:0000313" key="10">
    <source>
        <dbReference type="EMBL" id="RGS39157.1"/>
    </source>
</evidence>
<evidence type="ECO:0000259" key="2">
    <source>
        <dbReference type="PROSITE" id="PS50110"/>
    </source>
</evidence>
<evidence type="ECO:0000313" key="14">
    <source>
        <dbReference type="Proteomes" id="UP000448877"/>
    </source>
</evidence>
<evidence type="ECO:0000256" key="1">
    <source>
        <dbReference type="PROSITE-ProRule" id="PRU00169"/>
    </source>
</evidence>
<dbReference type="EMBL" id="JARFID010000013">
    <property type="protein sequence ID" value="MDE8695286.1"/>
    <property type="molecule type" value="Genomic_DNA"/>
</dbReference>
<dbReference type="EMBL" id="QRVJ01000002">
    <property type="protein sequence ID" value="RGS39157.1"/>
    <property type="molecule type" value="Genomic_DNA"/>
</dbReference>
<feature type="domain" description="HTH LytTR-type" evidence="3">
    <location>
        <begin position="200"/>
        <end position="250"/>
    </location>
</feature>
<dbReference type="RefSeq" id="WP_007210182.1">
    <property type="nucleotide sequence ID" value="NZ_CAXKYC010000055.1"/>
</dbReference>
<dbReference type="Proteomes" id="UP000061809">
    <property type="component" value="Chromosome"/>
</dbReference>
<protein>
    <submittedName>
        <fullName evidence="10">DNA-binding response regulator</fullName>
    </submittedName>
    <submittedName>
        <fullName evidence="5">Response regulator transcription factor</fullName>
    </submittedName>
    <submittedName>
        <fullName evidence="4">Transcriptional regulatory protein YehT</fullName>
    </submittedName>
</protein>
<dbReference type="InterPro" id="IPR011006">
    <property type="entry name" value="CheY-like_superfamily"/>
</dbReference>